<proteinExistence type="predicted"/>
<evidence type="ECO:0000313" key="2">
    <source>
        <dbReference type="Proteomes" id="UP000198575"/>
    </source>
</evidence>
<dbReference type="RefSeq" id="WP_092404880.1">
    <property type="nucleotide sequence ID" value="NZ_FOVF01000003.1"/>
</dbReference>
<organism evidence="1 2">
    <name type="scientific">Dokdonella immobilis</name>
    <dbReference type="NCBI Taxonomy" id="578942"/>
    <lineage>
        <taxon>Bacteria</taxon>
        <taxon>Pseudomonadati</taxon>
        <taxon>Pseudomonadota</taxon>
        <taxon>Gammaproteobacteria</taxon>
        <taxon>Lysobacterales</taxon>
        <taxon>Rhodanobacteraceae</taxon>
        <taxon>Dokdonella</taxon>
    </lineage>
</organism>
<dbReference type="NCBIfam" id="TIGR02453">
    <property type="entry name" value="TIGR02453 family protein"/>
    <property type="match status" value="1"/>
</dbReference>
<evidence type="ECO:0000313" key="1">
    <source>
        <dbReference type="EMBL" id="SFN05755.1"/>
    </source>
</evidence>
<dbReference type="OrthoDB" id="9794241at2"/>
<dbReference type="STRING" id="578942.SAMN05216289_103134"/>
<keyword evidence="2" id="KW-1185">Reference proteome</keyword>
<name>A0A1I4VX06_9GAMM</name>
<dbReference type="InterPro" id="IPR015996">
    <property type="entry name" value="UCP028451"/>
</dbReference>
<accession>A0A1I4VX06</accession>
<dbReference type="AlphaFoldDB" id="A0A1I4VX06"/>
<sequence>MATRYFTPATFKFLRDLKANNSRPWFSANKTRYEENLRQPFLQLIADLQAPLAKISPHFVADPRSQGGSMFRIHRDTRFANDKTPYKTWSGARLFHERSRQLEAPVFYMHFQQGDCFCGGGIWHPQSETLRRIREFLADNPAAWKKATRSKAFAAHFALGGACLTRPPRGFDAGHELIEDIKRKDFVASAPFSDAIATSSELKALLVDRFKRVAPMVDYLCAGLDLEF</sequence>
<dbReference type="PANTHER" id="PTHR36452:SF1">
    <property type="entry name" value="DUF2461 DOMAIN-CONTAINING PROTEIN"/>
    <property type="match status" value="1"/>
</dbReference>
<dbReference type="Proteomes" id="UP000198575">
    <property type="component" value="Unassembled WGS sequence"/>
</dbReference>
<dbReference type="Pfam" id="PF09365">
    <property type="entry name" value="DUF2461"/>
    <property type="match status" value="1"/>
</dbReference>
<gene>
    <name evidence="1" type="ORF">SAMN05216289_103134</name>
</gene>
<dbReference type="EMBL" id="FOVF01000003">
    <property type="protein sequence ID" value="SFN05755.1"/>
    <property type="molecule type" value="Genomic_DNA"/>
</dbReference>
<protein>
    <submittedName>
        <fullName evidence="1">TIGR02453 family protein</fullName>
    </submittedName>
</protein>
<dbReference type="PANTHER" id="PTHR36452">
    <property type="entry name" value="CHROMOSOME 12, WHOLE GENOME SHOTGUN SEQUENCE"/>
    <property type="match status" value="1"/>
</dbReference>
<dbReference type="PIRSF" id="PIRSF028451">
    <property type="entry name" value="UCP028451"/>
    <property type="match status" value="1"/>
</dbReference>
<dbReference type="InterPro" id="IPR012808">
    <property type="entry name" value="CHP02453"/>
</dbReference>
<reference evidence="1 2" key="1">
    <citation type="submission" date="2016-10" db="EMBL/GenBank/DDBJ databases">
        <authorList>
            <person name="de Groot N.N."/>
        </authorList>
    </citation>
    <scope>NUCLEOTIDE SEQUENCE [LARGE SCALE GENOMIC DNA]</scope>
    <source>
        <strain evidence="1 2">CGMCC 1.7659</strain>
    </source>
</reference>